<evidence type="ECO:0000313" key="2">
    <source>
        <dbReference type="Proteomes" id="UP001348149"/>
    </source>
</evidence>
<keyword evidence="2" id="KW-1185">Reference proteome</keyword>
<dbReference type="RefSeq" id="WP_326295391.1">
    <property type="nucleotide sequence ID" value="NZ_JAYLLH010000001.1"/>
</dbReference>
<dbReference type="EMBL" id="JAYLLH010000001">
    <property type="protein sequence ID" value="MEC3859827.1"/>
    <property type="molecule type" value="Genomic_DNA"/>
</dbReference>
<dbReference type="Proteomes" id="UP001348149">
    <property type="component" value="Unassembled WGS sequence"/>
</dbReference>
<evidence type="ECO:0000313" key="1">
    <source>
        <dbReference type="EMBL" id="MEC3859827.1"/>
    </source>
</evidence>
<proteinExistence type="predicted"/>
<reference evidence="1 2" key="1">
    <citation type="submission" date="2024-01" db="EMBL/GenBank/DDBJ databases">
        <title>Mesobacterium rodlantinim sp. nov., isolated from shallow sea hydrothermal systems off Kueishantao Island.</title>
        <authorList>
            <person name="Su Z."/>
            <person name="Tang K."/>
        </authorList>
    </citation>
    <scope>NUCLEOTIDE SEQUENCE [LARGE SCALE GENOMIC DNA]</scope>
    <source>
        <strain evidence="1 2">TK19101</strain>
    </source>
</reference>
<comment type="caution">
    <text evidence="1">The sequence shown here is derived from an EMBL/GenBank/DDBJ whole genome shotgun (WGS) entry which is preliminary data.</text>
</comment>
<sequence>MRSDLWNRDDAAGLPTVGQILADMSDGAYGGAEYDATYPEYAKPRLW</sequence>
<protein>
    <submittedName>
        <fullName evidence="1">Uncharacterized protein</fullName>
    </submittedName>
</protein>
<accession>A0ABU6HCH1</accession>
<organism evidence="1 2">
    <name type="scientific">Mesobacterium hydrothermale</name>
    <dbReference type="NCBI Taxonomy" id="3111907"/>
    <lineage>
        <taxon>Bacteria</taxon>
        <taxon>Pseudomonadati</taxon>
        <taxon>Pseudomonadota</taxon>
        <taxon>Alphaproteobacteria</taxon>
        <taxon>Rhodobacterales</taxon>
        <taxon>Roseobacteraceae</taxon>
        <taxon>Mesobacterium</taxon>
    </lineage>
</organism>
<name>A0ABU6HCH1_9RHOB</name>
<gene>
    <name evidence="1" type="ORF">VK792_00900</name>
</gene>